<reference evidence="1" key="2">
    <citation type="submission" date="2022-06" db="UniProtKB">
        <authorList>
            <consortium name="EnsemblMetazoa"/>
        </authorList>
    </citation>
    <scope>IDENTIFICATION</scope>
    <source>
        <strain evidence="1">PS312</strain>
    </source>
</reference>
<organism evidence="1 2">
    <name type="scientific">Pristionchus pacificus</name>
    <name type="common">Parasitic nematode worm</name>
    <dbReference type="NCBI Taxonomy" id="54126"/>
    <lineage>
        <taxon>Eukaryota</taxon>
        <taxon>Metazoa</taxon>
        <taxon>Ecdysozoa</taxon>
        <taxon>Nematoda</taxon>
        <taxon>Chromadorea</taxon>
        <taxon>Rhabditida</taxon>
        <taxon>Rhabditina</taxon>
        <taxon>Diplogasteromorpha</taxon>
        <taxon>Diplogasteroidea</taxon>
        <taxon>Neodiplogasteridae</taxon>
        <taxon>Pristionchus</taxon>
    </lineage>
</organism>
<reference evidence="2" key="1">
    <citation type="journal article" date="2008" name="Nat. Genet.">
        <title>The Pristionchus pacificus genome provides a unique perspective on nematode lifestyle and parasitism.</title>
        <authorList>
            <person name="Dieterich C."/>
            <person name="Clifton S.W."/>
            <person name="Schuster L.N."/>
            <person name="Chinwalla A."/>
            <person name="Delehaunty K."/>
            <person name="Dinkelacker I."/>
            <person name="Fulton L."/>
            <person name="Fulton R."/>
            <person name="Godfrey J."/>
            <person name="Minx P."/>
            <person name="Mitreva M."/>
            <person name="Roeseler W."/>
            <person name="Tian H."/>
            <person name="Witte H."/>
            <person name="Yang S.P."/>
            <person name="Wilson R.K."/>
            <person name="Sommer R.J."/>
        </authorList>
    </citation>
    <scope>NUCLEOTIDE SEQUENCE [LARGE SCALE GENOMIC DNA]</scope>
    <source>
        <strain evidence="2">PS312</strain>
    </source>
</reference>
<dbReference type="EnsemblMetazoa" id="PPA34567.1">
    <property type="protein sequence ID" value="PPA34567.1"/>
    <property type="gene ID" value="WBGene00272936"/>
</dbReference>
<protein>
    <submittedName>
        <fullName evidence="1">Uncharacterized protein</fullName>
    </submittedName>
</protein>
<keyword evidence="2" id="KW-1185">Reference proteome</keyword>
<dbReference type="AlphaFoldDB" id="A0A2A6C8M2"/>
<sequence length="77" mass="8360">MIEVTTSVVSSITSQDGPQELYIAWAAAGAALVLVMLGIIYGCRKMICIRPPPFDPPKLPEDTNDRCTPFVEHGVVE</sequence>
<accession>A0A8R1UMQ1</accession>
<evidence type="ECO:0000313" key="1">
    <source>
        <dbReference type="EnsemblMetazoa" id="PPA34567.1"/>
    </source>
</evidence>
<accession>A0A2A6C8M2</accession>
<name>A0A2A6C8M2_PRIPA</name>
<gene>
    <name evidence="1" type="primary">WBGene00272936</name>
</gene>
<proteinExistence type="predicted"/>
<evidence type="ECO:0000313" key="2">
    <source>
        <dbReference type="Proteomes" id="UP000005239"/>
    </source>
</evidence>
<dbReference type="Proteomes" id="UP000005239">
    <property type="component" value="Unassembled WGS sequence"/>
</dbReference>